<accession>A0ACC1HCL5</accession>
<protein>
    <submittedName>
        <fullName evidence="1">Uncharacterized protein</fullName>
    </submittedName>
</protein>
<keyword evidence="2" id="KW-1185">Reference proteome</keyword>
<dbReference type="Proteomes" id="UP001145114">
    <property type="component" value="Unassembled WGS sequence"/>
</dbReference>
<comment type="caution">
    <text evidence="1">The sequence shown here is derived from an EMBL/GenBank/DDBJ whole genome shotgun (WGS) entry which is preliminary data.</text>
</comment>
<evidence type="ECO:0000313" key="2">
    <source>
        <dbReference type="Proteomes" id="UP001145114"/>
    </source>
</evidence>
<dbReference type="EMBL" id="JAMZIH010006165">
    <property type="protein sequence ID" value="KAJ1674212.1"/>
    <property type="molecule type" value="Genomic_DNA"/>
</dbReference>
<sequence>MSELWKEYAKSDSRYLTSDSFVLSVEGFTVAAIATSIDLRTFCLAMPSTRPQLRLTLPDVDVDTVIDTEKLPVLNPEDLAHPADIQGLVDHYTDMDYAKGRVSILAFLYLYSCIIPKDMRGLGIELSVRSHIPVGAGLGSSASFSVCVAAALLNISGKLMGPGKRQLSPEDLATINKWAFDAEQVIHGTPSGIDNTVSTYGGFIYYQKGRETQTIQSKHPLRVIITNTRAPRNTRALVSGVRELWTK</sequence>
<proteinExistence type="predicted"/>
<reference evidence="1" key="1">
    <citation type="submission" date="2022-06" db="EMBL/GenBank/DDBJ databases">
        <title>Phylogenomic reconstructions and comparative analyses of Kickxellomycotina fungi.</title>
        <authorList>
            <person name="Reynolds N.K."/>
            <person name="Stajich J.E."/>
            <person name="Barry K."/>
            <person name="Grigoriev I.V."/>
            <person name="Crous P."/>
            <person name="Smith M.E."/>
        </authorList>
    </citation>
    <scope>NUCLEOTIDE SEQUENCE</scope>
    <source>
        <strain evidence="1">RSA 2271</strain>
    </source>
</reference>
<evidence type="ECO:0000313" key="1">
    <source>
        <dbReference type="EMBL" id="KAJ1674212.1"/>
    </source>
</evidence>
<organism evidence="1 2">
    <name type="scientific">Spiromyces aspiralis</name>
    <dbReference type="NCBI Taxonomy" id="68401"/>
    <lineage>
        <taxon>Eukaryota</taxon>
        <taxon>Fungi</taxon>
        <taxon>Fungi incertae sedis</taxon>
        <taxon>Zoopagomycota</taxon>
        <taxon>Kickxellomycotina</taxon>
        <taxon>Kickxellomycetes</taxon>
        <taxon>Kickxellales</taxon>
        <taxon>Kickxellaceae</taxon>
        <taxon>Spiromyces</taxon>
    </lineage>
</organism>
<name>A0ACC1HCL5_9FUNG</name>
<gene>
    <name evidence="1" type="ORF">EV182_003740</name>
</gene>
<feature type="non-terminal residue" evidence="1">
    <location>
        <position position="247"/>
    </location>
</feature>